<organism evidence="1 2">
    <name type="scientific">Lentzea guizhouensis</name>
    <dbReference type="NCBI Taxonomy" id="1586287"/>
    <lineage>
        <taxon>Bacteria</taxon>
        <taxon>Bacillati</taxon>
        <taxon>Actinomycetota</taxon>
        <taxon>Actinomycetes</taxon>
        <taxon>Pseudonocardiales</taxon>
        <taxon>Pseudonocardiaceae</taxon>
        <taxon>Lentzea</taxon>
    </lineage>
</organism>
<dbReference type="RefSeq" id="WP_065918223.1">
    <property type="nucleotide sequence ID" value="NZ_CP016793.1"/>
</dbReference>
<reference evidence="1 2" key="1">
    <citation type="submission" date="2016-07" db="EMBL/GenBank/DDBJ databases">
        <title>Complete genome sequence of the Lentzea guizhouensis DHS C013.</title>
        <authorList>
            <person name="Cao C."/>
        </authorList>
    </citation>
    <scope>NUCLEOTIDE SEQUENCE [LARGE SCALE GENOMIC DNA]</scope>
    <source>
        <strain evidence="1 2">DHS C013</strain>
    </source>
</reference>
<dbReference type="EMBL" id="CP016793">
    <property type="protein sequence ID" value="ANZ39882.1"/>
    <property type="molecule type" value="Genomic_DNA"/>
</dbReference>
<dbReference type="STRING" id="1586287.BBK82_31400"/>
<dbReference type="KEGG" id="led:BBK82_31400"/>
<dbReference type="AlphaFoldDB" id="A0A1B2HQA9"/>
<gene>
    <name evidence="1" type="ORF">BBK82_31400</name>
</gene>
<name>A0A1B2HQA9_9PSEU</name>
<accession>A0A1B2HQA9</accession>
<proteinExistence type="predicted"/>
<dbReference type="Proteomes" id="UP000093053">
    <property type="component" value="Chromosome"/>
</dbReference>
<sequence>MPRGEPERLPCTCITPHAAWTVDSSCRPGTVTGPAQSTITSCRSPPRSVTTASAALCAVPPWTSAPKARR</sequence>
<evidence type="ECO:0000313" key="1">
    <source>
        <dbReference type="EMBL" id="ANZ39882.1"/>
    </source>
</evidence>
<protein>
    <submittedName>
        <fullName evidence="1">Uncharacterized protein</fullName>
    </submittedName>
</protein>
<keyword evidence="2" id="KW-1185">Reference proteome</keyword>
<evidence type="ECO:0000313" key="2">
    <source>
        <dbReference type="Proteomes" id="UP000093053"/>
    </source>
</evidence>